<organism evidence="1 2">
    <name type="scientific">Segatella copri</name>
    <dbReference type="NCBI Taxonomy" id="165179"/>
    <lineage>
        <taxon>Bacteria</taxon>
        <taxon>Pseudomonadati</taxon>
        <taxon>Bacteroidota</taxon>
        <taxon>Bacteroidia</taxon>
        <taxon>Bacteroidales</taxon>
        <taxon>Prevotellaceae</taxon>
        <taxon>Segatella</taxon>
    </lineage>
</organism>
<proteinExistence type="predicted"/>
<dbReference type="RefSeq" id="WP_194252997.1">
    <property type="nucleotide sequence ID" value="NZ_VZBZ01000153.1"/>
</dbReference>
<accession>A0AA90ZSF4</accession>
<evidence type="ECO:0000313" key="2">
    <source>
        <dbReference type="Proteomes" id="UP000423156"/>
    </source>
</evidence>
<comment type="caution">
    <text evidence="1">The sequence shown here is derived from an EMBL/GenBank/DDBJ whole genome shotgun (WGS) entry which is preliminary data.</text>
</comment>
<dbReference type="EMBL" id="VZBZ01000153">
    <property type="protein sequence ID" value="MQN78718.1"/>
    <property type="molecule type" value="Genomic_DNA"/>
</dbReference>
<name>A0AA90ZSF4_9BACT</name>
<protein>
    <submittedName>
        <fullName evidence="1">Uncharacterized protein</fullName>
    </submittedName>
</protein>
<dbReference type="Proteomes" id="UP000423156">
    <property type="component" value="Unassembled WGS sequence"/>
</dbReference>
<reference evidence="2" key="1">
    <citation type="submission" date="2019-09" db="EMBL/GenBank/DDBJ databases">
        <title>Distinct polysaccharide growth profiles of human intestinal Prevotella copri isolates.</title>
        <authorList>
            <person name="Fehlner-Peach H."/>
            <person name="Magnabosco C."/>
            <person name="Raghavan V."/>
            <person name="Scher J.U."/>
            <person name="Tett A."/>
            <person name="Cox L.M."/>
            <person name="Gottsegen C."/>
            <person name="Watters A."/>
            <person name="Wiltshire- Gordon J.D."/>
            <person name="Segata N."/>
            <person name="Bonneau R."/>
            <person name="Littman D.R."/>
        </authorList>
    </citation>
    <scope>NUCLEOTIDE SEQUENCE [LARGE SCALE GENOMIC DNA]</scope>
    <source>
        <strain evidence="2">BU41712</strain>
    </source>
</reference>
<sequence length="89" mass="10245">MIIRILTCKKVILISELSKNSYKVSFGGLYEIEATRVLRNIILTRNSMDKEFIKGQLKSALFWLNTSNTKKNILHAKDSINMAIKELED</sequence>
<gene>
    <name evidence="1" type="ORF">F7D71_12815</name>
</gene>
<dbReference type="AlphaFoldDB" id="A0AA90ZSF4"/>
<evidence type="ECO:0000313" key="1">
    <source>
        <dbReference type="EMBL" id="MQN78718.1"/>
    </source>
</evidence>